<evidence type="ECO:0000256" key="1">
    <source>
        <dbReference type="SAM" id="MobiDB-lite"/>
    </source>
</evidence>
<dbReference type="EMBL" id="JAKLTQ010000011">
    <property type="protein sequence ID" value="MCG2623141.1"/>
    <property type="molecule type" value="Genomic_DNA"/>
</dbReference>
<dbReference type="InterPro" id="IPR010879">
    <property type="entry name" value="DUF1508"/>
</dbReference>
<organism evidence="3 4">
    <name type="scientific">Arthrobacter hankyongi</name>
    <dbReference type="NCBI Taxonomy" id="2904801"/>
    <lineage>
        <taxon>Bacteria</taxon>
        <taxon>Bacillati</taxon>
        <taxon>Actinomycetota</taxon>
        <taxon>Actinomycetes</taxon>
        <taxon>Micrococcales</taxon>
        <taxon>Micrococcaceae</taxon>
        <taxon>Arthrobacter</taxon>
    </lineage>
</organism>
<keyword evidence="4" id="KW-1185">Reference proteome</keyword>
<feature type="domain" description="DUF1508" evidence="2">
    <location>
        <begin position="13"/>
        <end position="56"/>
    </location>
</feature>
<dbReference type="Proteomes" id="UP001165368">
    <property type="component" value="Unassembled WGS sequence"/>
</dbReference>
<evidence type="ECO:0000313" key="4">
    <source>
        <dbReference type="Proteomes" id="UP001165368"/>
    </source>
</evidence>
<sequence length="87" mass="9204">MAGRFEIYADGTDFRFRLTGEDHEVLAVSGLFRDKAGAAAAIFAVRENAAAGQIVEKSAPSTAEPAQGGRHDRPTGRRRLAGAPLHA</sequence>
<dbReference type="Pfam" id="PF07411">
    <property type="entry name" value="DUF1508"/>
    <property type="match status" value="1"/>
</dbReference>
<reference evidence="3" key="1">
    <citation type="submission" date="2022-01" db="EMBL/GenBank/DDBJ databases">
        <authorList>
            <person name="Jo J.-H."/>
            <person name="Im W.-T."/>
        </authorList>
    </citation>
    <scope>NUCLEOTIDE SEQUENCE</scope>
    <source>
        <strain evidence="3">I2-34</strain>
    </source>
</reference>
<dbReference type="Gene3D" id="2.30.29.80">
    <property type="match status" value="1"/>
</dbReference>
<gene>
    <name evidence="3" type="ORF">LVY72_14670</name>
</gene>
<dbReference type="SUPFAM" id="SSF160113">
    <property type="entry name" value="YegP-like"/>
    <property type="match status" value="1"/>
</dbReference>
<protein>
    <submittedName>
        <fullName evidence="3">DUF1508 domain-containing protein</fullName>
    </submittedName>
</protein>
<feature type="region of interest" description="Disordered" evidence="1">
    <location>
        <begin position="55"/>
        <end position="87"/>
    </location>
</feature>
<name>A0ABS9L8X4_9MICC</name>
<proteinExistence type="predicted"/>
<accession>A0ABS9L8X4</accession>
<evidence type="ECO:0000313" key="3">
    <source>
        <dbReference type="EMBL" id="MCG2623141.1"/>
    </source>
</evidence>
<dbReference type="RefSeq" id="WP_237822151.1">
    <property type="nucleotide sequence ID" value="NZ_JAKLTQ010000011.1"/>
</dbReference>
<comment type="caution">
    <text evidence="3">The sequence shown here is derived from an EMBL/GenBank/DDBJ whole genome shotgun (WGS) entry which is preliminary data.</text>
</comment>
<evidence type="ECO:0000259" key="2">
    <source>
        <dbReference type="Pfam" id="PF07411"/>
    </source>
</evidence>
<dbReference type="InterPro" id="IPR036913">
    <property type="entry name" value="YegP-like_sf"/>
</dbReference>